<dbReference type="Proteomes" id="UP000046122">
    <property type="component" value="Unassembled WGS sequence"/>
</dbReference>
<evidence type="ECO:0000313" key="2">
    <source>
        <dbReference type="Proteomes" id="UP000046122"/>
    </source>
</evidence>
<proteinExistence type="predicted"/>
<name>A0A090GUX1_MESPL</name>
<protein>
    <submittedName>
        <fullName evidence="1">Uncharacterized protein</fullName>
    </submittedName>
</protein>
<sequence>MRWRDKWSNTVEGWRYCYLPGLVDLLVAASTAPAKGRLRMENMAMLVDNSVLGHSITHETGWISTGITKWGEVDVPTGYRARVCVHGPDCETEIYKNVTFMPGIAHLARTGQLELCTSAELRSEQFRQPTGRFRGYGSFDYGLFRNIQFRSVDGIPSDSFGPKWMGLPNIKTQQQDRLARSDDPLFAELVRHLGPKNNVDAWHLRTAERHGLFCFLTMDFRLRRLVKSKAHLEPFRSLRTRVMTPAELGRLLGLVPVAPSLFSYHDARSVVRADLHWPTNTRRPKSSYRVR</sequence>
<dbReference type="AlphaFoldDB" id="A0A090GUX1"/>
<gene>
    <name evidence="1" type="ORF">MPL3365_290027</name>
</gene>
<evidence type="ECO:0000313" key="1">
    <source>
        <dbReference type="EMBL" id="CDX57964.1"/>
    </source>
</evidence>
<organism evidence="1 2">
    <name type="scientific">Mesorhizobium plurifarium</name>
    <dbReference type="NCBI Taxonomy" id="69974"/>
    <lineage>
        <taxon>Bacteria</taxon>
        <taxon>Pseudomonadati</taxon>
        <taxon>Pseudomonadota</taxon>
        <taxon>Alphaproteobacteria</taxon>
        <taxon>Hyphomicrobiales</taxon>
        <taxon>Phyllobacteriaceae</taxon>
        <taxon>Mesorhizobium</taxon>
    </lineage>
</organism>
<accession>A0A090GUX1</accession>
<dbReference type="EMBL" id="CCNE01000022">
    <property type="protein sequence ID" value="CDX57964.1"/>
    <property type="molecule type" value="Genomic_DNA"/>
</dbReference>
<reference evidence="1 2" key="1">
    <citation type="submission" date="2014-08" db="EMBL/GenBank/DDBJ databases">
        <authorList>
            <person name="Moulin Lionel"/>
        </authorList>
    </citation>
    <scope>NUCLEOTIDE SEQUENCE [LARGE SCALE GENOMIC DNA]</scope>
</reference>